<dbReference type="InterPro" id="IPR001628">
    <property type="entry name" value="Znf_hrmn_rcpt"/>
</dbReference>
<dbReference type="InterPro" id="IPR013088">
    <property type="entry name" value="Znf_NHR/GATA"/>
</dbReference>
<dbReference type="PANTHER" id="PTHR24082:SF507">
    <property type="entry name" value="BILE ACID RECEPTOR-RELATED"/>
    <property type="match status" value="1"/>
</dbReference>
<evidence type="ECO:0000256" key="7">
    <source>
        <dbReference type="ARBA" id="ARBA00023163"/>
    </source>
</evidence>
<proteinExistence type="inferred from homology"/>
<dbReference type="InParanoid" id="G0NX27"/>
<keyword evidence="9" id="KW-0539">Nucleus</keyword>
<evidence type="ECO:0000256" key="9">
    <source>
        <dbReference type="ARBA" id="ARBA00023242"/>
    </source>
</evidence>
<dbReference type="GO" id="GO:0004879">
    <property type="term" value="F:nuclear receptor activity"/>
    <property type="evidence" value="ECO:0007669"/>
    <property type="project" value="TreeGrafter"/>
</dbReference>
<accession>G0NX27</accession>
<dbReference type="InterPro" id="IPR050234">
    <property type="entry name" value="Nuclear_hormone_rcpt_NR1"/>
</dbReference>
<dbReference type="GO" id="GO:0008270">
    <property type="term" value="F:zinc ion binding"/>
    <property type="evidence" value="ECO:0007669"/>
    <property type="project" value="UniProtKB-KW"/>
</dbReference>
<dbReference type="EMBL" id="GL379968">
    <property type="protein sequence ID" value="EGT39343.1"/>
    <property type="molecule type" value="Genomic_DNA"/>
</dbReference>
<evidence type="ECO:0000256" key="8">
    <source>
        <dbReference type="ARBA" id="ARBA00023170"/>
    </source>
</evidence>
<dbReference type="Gene3D" id="3.30.50.10">
    <property type="entry name" value="Erythroid Transcription Factor GATA-1, subunit A"/>
    <property type="match status" value="2"/>
</dbReference>
<feature type="domain" description="Nuclear receptor" evidence="10">
    <location>
        <begin position="37"/>
        <end position="110"/>
    </location>
</feature>
<keyword evidence="4" id="KW-0862">Zinc</keyword>
<keyword evidence="3" id="KW-0863">Zinc-finger</keyword>
<evidence type="ECO:0000256" key="6">
    <source>
        <dbReference type="ARBA" id="ARBA00023125"/>
    </source>
</evidence>
<keyword evidence="12" id="KW-1185">Reference proteome</keyword>
<dbReference type="GO" id="GO:0000978">
    <property type="term" value="F:RNA polymerase II cis-regulatory region sequence-specific DNA binding"/>
    <property type="evidence" value="ECO:0007669"/>
    <property type="project" value="TreeGrafter"/>
</dbReference>
<comment type="similarity">
    <text evidence="1">Belongs to the nuclear hormone receptor family.</text>
</comment>
<name>G0NX27_CAEBE</name>
<dbReference type="OMA" id="TEIREMN"/>
<dbReference type="HOGENOM" id="CLU_042336_0_0_1"/>
<dbReference type="AlphaFoldDB" id="G0NX27"/>
<reference evidence="12" key="1">
    <citation type="submission" date="2011-07" db="EMBL/GenBank/DDBJ databases">
        <authorList>
            <consortium name="Caenorhabditis brenneri Sequencing and Analysis Consortium"/>
            <person name="Wilson R.K."/>
        </authorList>
    </citation>
    <scope>NUCLEOTIDE SEQUENCE [LARGE SCALE GENOMIC DNA]</scope>
    <source>
        <strain evidence="12">PB2801</strain>
    </source>
</reference>
<evidence type="ECO:0000313" key="11">
    <source>
        <dbReference type="EMBL" id="EGT39343.1"/>
    </source>
</evidence>
<evidence type="ECO:0000259" key="10">
    <source>
        <dbReference type="PROSITE" id="PS51030"/>
    </source>
</evidence>
<dbReference type="Pfam" id="PF00105">
    <property type="entry name" value="zf-C4"/>
    <property type="match status" value="2"/>
</dbReference>
<sequence>MSAIPIPLSQLPQPPNASVVTSQSVSQLHEPTPNWPRKICKVCGCRAIGERYGVLSCTACRSFFSRNKENPSIGQCEWNGNCPNYKWVRCKPCRFRKCIEAGMRVQRLNYQYPHPSPDNAENSISHSSSSLSKASAQIKASGFKTCAVCGKDPTGFRYGVPACNACGQFFGEAQKKQPIGDCKKEGKCQLNRCIPCRYRKCLGAGMRHEKKPAFPRIPPGTAIVHEILAAHHHICEYTEEKIKKVVVKEYPWTPDKNTDQKTNRLYAWKVYSMQVVRDIKSTILFIRQLEDNLSSAEKAELVKEHAFKMHVVRITLALSRNGLLLPDGRLIDLEFFKAIYGEQLAEEMITFADQALNIFKLDDDGFAMLLTMCFYSEIADNNLVFFRIEAPQALKNLSQEYRRNFIRWCDNNKAPRTFRNIQMMLDRLKQLDELHKTNVIDFLRGNAEHFSRKTVFADVYLSRY</sequence>
<dbReference type="Proteomes" id="UP000008068">
    <property type="component" value="Unassembled WGS sequence"/>
</dbReference>
<evidence type="ECO:0000313" key="12">
    <source>
        <dbReference type="Proteomes" id="UP000008068"/>
    </source>
</evidence>
<keyword evidence="7" id="KW-0804">Transcription</keyword>
<dbReference type="GO" id="GO:0030154">
    <property type="term" value="P:cell differentiation"/>
    <property type="evidence" value="ECO:0007669"/>
    <property type="project" value="TreeGrafter"/>
</dbReference>
<evidence type="ECO:0000256" key="1">
    <source>
        <dbReference type="ARBA" id="ARBA00005993"/>
    </source>
</evidence>
<dbReference type="OrthoDB" id="6159439at2759"/>
<dbReference type="InterPro" id="IPR035500">
    <property type="entry name" value="NHR-like_dom_sf"/>
</dbReference>
<dbReference type="SMART" id="SM00399">
    <property type="entry name" value="ZnF_C4"/>
    <property type="match status" value="2"/>
</dbReference>
<dbReference type="SUPFAM" id="SSF57716">
    <property type="entry name" value="Glucocorticoid receptor-like (DNA-binding domain)"/>
    <property type="match status" value="2"/>
</dbReference>
<dbReference type="STRING" id="135651.G0NX27"/>
<keyword evidence="6" id="KW-0238">DNA-binding</keyword>
<dbReference type="eggNOG" id="KOG4846">
    <property type="taxonomic scope" value="Eukaryota"/>
</dbReference>
<gene>
    <name evidence="11" type="ORF">CAEBREN_04267</name>
</gene>
<dbReference type="Gene3D" id="1.10.565.10">
    <property type="entry name" value="Retinoid X Receptor"/>
    <property type="match status" value="1"/>
</dbReference>
<evidence type="ECO:0000256" key="5">
    <source>
        <dbReference type="ARBA" id="ARBA00023015"/>
    </source>
</evidence>
<dbReference type="PROSITE" id="PS51030">
    <property type="entry name" value="NUCLEAR_REC_DBD_2"/>
    <property type="match status" value="2"/>
</dbReference>
<evidence type="ECO:0000256" key="3">
    <source>
        <dbReference type="ARBA" id="ARBA00022771"/>
    </source>
</evidence>
<dbReference type="SUPFAM" id="SSF48508">
    <property type="entry name" value="Nuclear receptor ligand-binding domain"/>
    <property type="match status" value="1"/>
</dbReference>
<keyword evidence="8" id="KW-0675">Receptor</keyword>
<feature type="domain" description="Nuclear receptor" evidence="10">
    <location>
        <begin position="143"/>
        <end position="213"/>
    </location>
</feature>
<dbReference type="GO" id="GO:0000122">
    <property type="term" value="P:negative regulation of transcription by RNA polymerase II"/>
    <property type="evidence" value="ECO:0007669"/>
    <property type="project" value="TreeGrafter"/>
</dbReference>
<protein>
    <recommendedName>
        <fullName evidence="10">Nuclear receptor domain-containing protein</fullName>
    </recommendedName>
</protein>
<dbReference type="PANTHER" id="PTHR24082">
    <property type="entry name" value="NUCLEAR HORMONE RECEPTOR"/>
    <property type="match status" value="1"/>
</dbReference>
<keyword evidence="5" id="KW-0805">Transcription regulation</keyword>
<dbReference type="PRINTS" id="PR00047">
    <property type="entry name" value="STROIDFINGER"/>
</dbReference>
<dbReference type="GO" id="GO:0045944">
    <property type="term" value="P:positive regulation of transcription by RNA polymerase II"/>
    <property type="evidence" value="ECO:0007669"/>
    <property type="project" value="TreeGrafter"/>
</dbReference>
<keyword evidence="2" id="KW-0479">Metal-binding</keyword>
<evidence type="ECO:0000256" key="2">
    <source>
        <dbReference type="ARBA" id="ARBA00022723"/>
    </source>
</evidence>
<organism evidence="12">
    <name type="scientific">Caenorhabditis brenneri</name>
    <name type="common">Nematode worm</name>
    <dbReference type="NCBI Taxonomy" id="135651"/>
    <lineage>
        <taxon>Eukaryota</taxon>
        <taxon>Metazoa</taxon>
        <taxon>Ecdysozoa</taxon>
        <taxon>Nematoda</taxon>
        <taxon>Chromadorea</taxon>
        <taxon>Rhabditida</taxon>
        <taxon>Rhabditina</taxon>
        <taxon>Rhabditomorpha</taxon>
        <taxon>Rhabditoidea</taxon>
        <taxon>Rhabditidae</taxon>
        <taxon>Peloderinae</taxon>
        <taxon>Caenorhabditis</taxon>
    </lineage>
</organism>
<evidence type="ECO:0000256" key="4">
    <source>
        <dbReference type="ARBA" id="ARBA00022833"/>
    </source>
</evidence>